<name>A0AAV4XU92_CAEEX</name>
<gene>
    <name evidence="1" type="ORF">CEXT_702251</name>
</gene>
<sequence>MLLAILLDEKEEKKKRKEMATRRRRKKGKETRGLREIATFRAFLCKGILQHRMSAEPRQCSHSYMLNNLSDRSVMLDREQVTPEKC</sequence>
<reference evidence="1 2" key="1">
    <citation type="submission" date="2021-06" db="EMBL/GenBank/DDBJ databases">
        <title>Caerostris extrusa draft genome.</title>
        <authorList>
            <person name="Kono N."/>
            <person name="Arakawa K."/>
        </authorList>
    </citation>
    <scope>NUCLEOTIDE SEQUENCE [LARGE SCALE GENOMIC DNA]</scope>
</reference>
<accession>A0AAV4XU92</accession>
<keyword evidence="2" id="KW-1185">Reference proteome</keyword>
<comment type="caution">
    <text evidence="1">The sequence shown here is derived from an EMBL/GenBank/DDBJ whole genome shotgun (WGS) entry which is preliminary data.</text>
</comment>
<evidence type="ECO:0000313" key="1">
    <source>
        <dbReference type="EMBL" id="GIY98173.1"/>
    </source>
</evidence>
<proteinExistence type="predicted"/>
<dbReference type="EMBL" id="BPLR01018265">
    <property type="protein sequence ID" value="GIY98173.1"/>
    <property type="molecule type" value="Genomic_DNA"/>
</dbReference>
<protein>
    <submittedName>
        <fullName evidence="1">Uncharacterized protein</fullName>
    </submittedName>
</protein>
<dbReference type="Proteomes" id="UP001054945">
    <property type="component" value="Unassembled WGS sequence"/>
</dbReference>
<organism evidence="1 2">
    <name type="scientific">Caerostris extrusa</name>
    <name type="common">Bark spider</name>
    <name type="synonym">Caerostris bankana</name>
    <dbReference type="NCBI Taxonomy" id="172846"/>
    <lineage>
        <taxon>Eukaryota</taxon>
        <taxon>Metazoa</taxon>
        <taxon>Ecdysozoa</taxon>
        <taxon>Arthropoda</taxon>
        <taxon>Chelicerata</taxon>
        <taxon>Arachnida</taxon>
        <taxon>Araneae</taxon>
        <taxon>Araneomorphae</taxon>
        <taxon>Entelegynae</taxon>
        <taxon>Araneoidea</taxon>
        <taxon>Araneidae</taxon>
        <taxon>Caerostris</taxon>
    </lineage>
</organism>
<dbReference type="AlphaFoldDB" id="A0AAV4XU92"/>
<evidence type="ECO:0000313" key="2">
    <source>
        <dbReference type="Proteomes" id="UP001054945"/>
    </source>
</evidence>